<feature type="region of interest" description="Disordered" evidence="9">
    <location>
        <begin position="487"/>
        <end position="521"/>
    </location>
</feature>
<evidence type="ECO:0000256" key="1">
    <source>
        <dbReference type="ARBA" id="ARBA00004123"/>
    </source>
</evidence>
<organism evidence="11 12">
    <name type="scientific">Saitozyma podzolica</name>
    <dbReference type="NCBI Taxonomy" id="1890683"/>
    <lineage>
        <taxon>Eukaryota</taxon>
        <taxon>Fungi</taxon>
        <taxon>Dikarya</taxon>
        <taxon>Basidiomycota</taxon>
        <taxon>Agaricomycotina</taxon>
        <taxon>Tremellomycetes</taxon>
        <taxon>Tremellales</taxon>
        <taxon>Trimorphomycetaceae</taxon>
        <taxon>Saitozyma</taxon>
    </lineage>
</organism>
<evidence type="ECO:0000256" key="7">
    <source>
        <dbReference type="ARBA" id="ARBA00023242"/>
    </source>
</evidence>
<dbReference type="Gene3D" id="4.10.1000.40">
    <property type="match status" value="2"/>
</dbReference>
<name>A0A427Y8A3_9TREE</name>
<feature type="compositionally biased region" description="Polar residues" evidence="9">
    <location>
        <begin position="287"/>
        <end position="302"/>
    </location>
</feature>
<dbReference type="PANTHER" id="PTHR14738:SF29">
    <property type="entry name" value="ZINC FINGER CCCH DOMAIN-CONTAINING PROTEIN 14"/>
    <property type="match status" value="1"/>
</dbReference>
<evidence type="ECO:0000256" key="6">
    <source>
        <dbReference type="ARBA" id="ARBA00022833"/>
    </source>
</evidence>
<evidence type="ECO:0000313" key="12">
    <source>
        <dbReference type="Proteomes" id="UP000279259"/>
    </source>
</evidence>
<keyword evidence="6 8" id="KW-0862">Zinc</keyword>
<feature type="region of interest" description="Disordered" evidence="9">
    <location>
        <begin position="255"/>
        <end position="309"/>
    </location>
</feature>
<sequence length="563" mass="58345">MTPEQQSQLQAEVQRELEKREWAEPNDNVMAEYITVLIANGSDQSRVQTEMDDLVGSDFDPRFLDWLFGKASDIQRSASVPAPTPAAPAPVSAASTTPAAPPAGGSRLLNTALAPLGQDNKRKAEGGNEGARKRLSDVGAAPSGPRAMGQDGRNLADRLGGRQQMRGGMQVRGVAGGRQPGGPGRGMGMGMGGMGSGMGMGMGQMGFQQGFRPGMMQPGFGGGPGFFQPGQQEMMAQMMMMQANMAQMGEMMAKMAEGRDASHAPSQPVRPTRPPAPAKIPHGTKLGSHSVSAITPKASSTPGPIPDKPSSTALCRYGVGCSNARCQFSHPSPAADEKTGMVLSEEACENGKTCKDPECTKSHVSPAAVLGEQAGPSRLLCKYQNCTNPSCPFRHEDENGNPIPPPALTAAKAAKDAAKSTSTPKAQAPVPQPHAAGSDNEDGDGDVEVVMSSRGLMDGALDDSRPDKLCRYGERCTRPDCKFTHPASRVTPKPRGSYTPRGGAGGAFGKRTTNGVGGGTGYVSKKFGAAAQENKLDPQAGEFVPGGGAGAAAAGEKELEVTS</sequence>
<feature type="domain" description="C3H1-type" evidence="10">
    <location>
        <begin position="309"/>
        <end position="333"/>
    </location>
</feature>
<dbReference type="AlphaFoldDB" id="A0A427Y8A3"/>
<keyword evidence="5 8" id="KW-0863">Zinc-finger</keyword>
<evidence type="ECO:0000313" key="11">
    <source>
        <dbReference type="EMBL" id="RSH87277.1"/>
    </source>
</evidence>
<gene>
    <name evidence="11" type="ORF">EHS25_003186</name>
</gene>
<dbReference type="InterPro" id="IPR049017">
    <property type="entry name" value="Nab2_Znf4"/>
</dbReference>
<feature type="region of interest" description="Disordered" evidence="9">
    <location>
        <begin position="538"/>
        <end position="563"/>
    </location>
</feature>
<dbReference type="InterPro" id="IPR000571">
    <property type="entry name" value="Znf_CCCH"/>
</dbReference>
<proteinExistence type="inferred from homology"/>
<reference evidence="11 12" key="1">
    <citation type="submission" date="2018-11" db="EMBL/GenBank/DDBJ databases">
        <title>Genome sequence of Saitozyma podzolica DSM 27192.</title>
        <authorList>
            <person name="Aliyu H."/>
            <person name="Gorte O."/>
            <person name="Ochsenreither K."/>
        </authorList>
    </citation>
    <scope>NUCLEOTIDE SEQUENCE [LARGE SCALE GENOMIC DNA]</scope>
    <source>
        <strain evidence="11 12">DSM 27192</strain>
    </source>
</reference>
<keyword evidence="3 8" id="KW-0479">Metal-binding</keyword>
<evidence type="ECO:0000259" key="10">
    <source>
        <dbReference type="PROSITE" id="PS50103"/>
    </source>
</evidence>
<feature type="compositionally biased region" description="Low complexity" evidence="9">
    <location>
        <begin position="89"/>
        <end position="98"/>
    </location>
</feature>
<keyword evidence="4" id="KW-0677">Repeat</keyword>
<dbReference type="OrthoDB" id="438553at2759"/>
<dbReference type="InterPro" id="IPR040366">
    <property type="entry name" value="Nab2/ZC3H14"/>
</dbReference>
<evidence type="ECO:0000256" key="3">
    <source>
        <dbReference type="ARBA" id="ARBA00022723"/>
    </source>
</evidence>
<keyword evidence="12" id="KW-1185">Reference proteome</keyword>
<dbReference type="GO" id="GO:0008270">
    <property type="term" value="F:zinc ion binding"/>
    <property type="evidence" value="ECO:0007669"/>
    <property type="project" value="UniProtKB-KW"/>
</dbReference>
<feature type="compositionally biased region" description="Basic and acidic residues" evidence="9">
    <location>
        <begin position="119"/>
        <end position="136"/>
    </location>
</feature>
<evidence type="ECO:0000256" key="2">
    <source>
        <dbReference type="ARBA" id="ARBA00008423"/>
    </source>
</evidence>
<dbReference type="Pfam" id="PF21803">
    <property type="entry name" value="Nab2-zf4"/>
    <property type="match status" value="1"/>
</dbReference>
<evidence type="ECO:0000256" key="5">
    <source>
        <dbReference type="ARBA" id="ARBA00022771"/>
    </source>
</evidence>
<dbReference type="Pfam" id="PF14608">
    <property type="entry name" value="zf-CCCH_2"/>
    <property type="match status" value="3"/>
</dbReference>
<comment type="similarity">
    <text evidence="2">Belongs to the ZC3H14 family.</text>
</comment>
<dbReference type="Proteomes" id="UP000279259">
    <property type="component" value="Unassembled WGS sequence"/>
</dbReference>
<dbReference type="GO" id="GO:0005634">
    <property type="term" value="C:nucleus"/>
    <property type="evidence" value="ECO:0007669"/>
    <property type="project" value="UniProtKB-SubCell"/>
</dbReference>
<dbReference type="EMBL" id="RSCD01000017">
    <property type="protein sequence ID" value="RSH87277.1"/>
    <property type="molecule type" value="Genomic_DNA"/>
</dbReference>
<protein>
    <recommendedName>
        <fullName evidence="10">C3H1-type domain-containing protein</fullName>
    </recommendedName>
</protein>
<feature type="region of interest" description="Disordered" evidence="9">
    <location>
        <begin position="397"/>
        <end position="446"/>
    </location>
</feature>
<evidence type="ECO:0000256" key="9">
    <source>
        <dbReference type="SAM" id="MobiDB-lite"/>
    </source>
</evidence>
<dbReference type="GO" id="GO:0043488">
    <property type="term" value="P:regulation of mRNA stability"/>
    <property type="evidence" value="ECO:0007669"/>
    <property type="project" value="InterPro"/>
</dbReference>
<evidence type="ECO:0000256" key="8">
    <source>
        <dbReference type="PROSITE-ProRule" id="PRU00723"/>
    </source>
</evidence>
<feature type="zinc finger region" description="C3H1-type" evidence="8">
    <location>
        <begin position="309"/>
        <end position="333"/>
    </location>
</feature>
<comment type="subcellular location">
    <subcellularLocation>
        <location evidence="1">Nucleus</location>
    </subcellularLocation>
</comment>
<dbReference type="InterPro" id="IPR043094">
    <property type="entry name" value="Nab2/ZC3H14_N_sf"/>
</dbReference>
<dbReference type="PANTHER" id="PTHR14738">
    <property type="entry name" value="ZINC FINGER CCCH DOMAIN-CONTAINING PROTEIN 14"/>
    <property type="match status" value="1"/>
</dbReference>
<dbReference type="STRING" id="1890683.A0A427Y8A3"/>
<evidence type="ECO:0000256" key="4">
    <source>
        <dbReference type="ARBA" id="ARBA00022737"/>
    </source>
</evidence>
<dbReference type="GO" id="GO:0008143">
    <property type="term" value="F:poly(A) binding"/>
    <property type="evidence" value="ECO:0007669"/>
    <property type="project" value="InterPro"/>
</dbReference>
<dbReference type="GO" id="GO:0005737">
    <property type="term" value="C:cytoplasm"/>
    <property type="evidence" value="ECO:0007669"/>
    <property type="project" value="TreeGrafter"/>
</dbReference>
<feature type="region of interest" description="Disordered" evidence="9">
    <location>
        <begin position="78"/>
        <end position="155"/>
    </location>
</feature>
<keyword evidence="7" id="KW-0539">Nucleus</keyword>
<dbReference type="PROSITE" id="PS50103">
    <property type="entry name" value="ZF_C3H1"/>
    <property type="match status" value="1"/>
</dbReference>
<dbReference type="Gene3D" id="1.10.340.40">
    <property type="entry name" value="Nuclear abundant poly(A) RNA-bind protein 2, N-terminal domain"/>
    <property type="match status" value="1"/>
</dbReference>
<accession>A0A427Y8A3</accession>
<comment type="caution">
    <text evidence="11">The sequence shown here is derived from an EMBL/GenBank/DDBJ whole genome shotgun (WGS) entry which is preliminary data.</text>
</comment>